<dbReference type="EMBL" id="JACBZM010000001">
    <property type="protein sequence ID" value="NYI43501.1"/>
    <property type="molecule type" value="Genomic_DNA"/>
</dbReference>
<dbReference type="RefSeq" id="WP_036541439.1">
    <property type="nucleotide sequence ID" value="NZ_CP022295.1"/>
</dbReference>
<evidence type="ECO:0000256" key="1">
    <source>
        <dbReference type="SAM" id="MobiDB-lite"/>
    </source>
</evidence>
<dbReference type="Proteomes" id="UP000562045">
    <property type="component" value="Unassembled WGS sequence"/>
</dbReference>
<protein>
    <submittedName>
        <fullName evidence="2">Uncharacterized protein</fullName>
    </submittedName>
</protein>
<name>A0A7Z0CJB5_9ACTN</name>
<evidence type="ECO:0000313" key="3">
    <source>
        <dbReference type="EMBL" id="QSR27478.1"/>
    </source>
</evidence>
<sequence length="69" mass="7915">MTLLNLAQAWTRSWAQQSQQHARRNAMIALTECTQRRAEREEVERYLAERGAARAARPAPREVTVSLHA</sequence>
<reference evidence="3 5" key="1">
    <citation type="submission" date="2017-06" db="EMBL/GenBank/DDBJ databases">
        <title>Complete Genome Sequence of the Soil Carbazole-Degrading Bacterium Nocardioides aromaticivorans IC177.</title>
        <authorList>
            <person name="Vejarano F."/>
            <person name="Suzuki-Minakuchi C."/>
            <person name="Ohtsubo Y."/>
            <person name="Tsuda M."/>
            <person name="Okada K."/>
            <person name="Nojiri H."/>
        </authorList>
    </citation>
    <scope>NUCLEOTIDE SEQUENCE [LARGE SCALE GENOMIC DNA]</scope>
    <source>
        <strain evidence="3 5">IC177</strain>
    </source>
</reference>
<dbReference type="Proteomes" id="UP000662818">
    <property type="component" value="Chromosome"/>
</dbReference>
<evidence type="ECO:0000313" key="4">
    <source>
        <dbReference type="Proteomes" id="UP000562045"/>
    </source>
</evidence>
<proteinExistence type="predicted"/>
<feature type="compositionally biased region" description="Low complexity" evidence="1">
    <location>
        <begin position="53"/>
        <end position="62"/>
    </location>
</feature>
<dbReference type="EMBL" id="CP022295">
    <property type="protein sequence ID" value="QSR27478.1"/>
    <property type="molecule type" value="Genomic_DNA"/>
</dbReference>
<organism evidence="2 4">
    <name type="scientific">Nocardioides aromaticivorans</name>
    <dbReference type="NCBI Taxonomy" id="200618"/>
    <lineage>
        <taxon>Bacteria</taxon>
        <taxon>Bacillati</taxon>
        <taxon>Actinomycetota</taxon>
        <taxon>Actinomycetes</taxon>
        <taxon>Propionibacteriales</taxon>
        <taxon>Nocardioidaceae</taxon>
        <taxon>Nocardioides</taxon>
    </lineage>
</organism>
<keyword evidence="5" id="KW-1185">Reference proteome</keyword>
<accession>A0A7Z0CJB5</accession>
<gene>
    <name evidence="2" type="ORF">BJ993_000581</name>
    <name evidence="3" type="ORF">CFH99_17795</name>
</gene>
<evidence type="ECO:0000313" key="2">
    <source>
        <dbReference type="EMBL" id="NYI43501.1"/>
    </source>
</evidence>
<feature type="region of interest" description="Disordered" evidence="1">
    <location>
        <begin position="50"/>
        <end position="69"/>
    </location>
</feature>
<evidence type="ECO:0000313" key="5">
    <source>
        <dbReference type="Proteomes" id="UP000662818"/>
    </source>
</evidence>
<dbReference type="AlphaFoldDB" id="A0A7Z0CJB5"/>
<reference evidence="2 4" key="2">
    <citation type="submission" date="2020-07" db="EMBL/GenBank/DDBJ databases">
        <title>Sequencing the genomes of 1000 actinobacteria strains.</title>
        <authorList>
            <person name="Klenk H.-P."/>
        </authorList>
    </citation>
    <scope>NUCLEOTIDE SEQUENCE [LARGE SCALE GENOMIC DNA]</scope>
    <source>
        <strain evidence="2 4">DSM 15131</strain>
    </source>
</reference>